<dbReference type="Gene3D" id="3.30.1330.30">
    <property type="match status" value="1"/>
</dbReference>
<sequence>MTPQQKKLNLLGLALRAGFLVSGDEMVEKAIKNNSVKLVVCASDASSATMERYQSLCETFNARLITEFTREQISDAIGKSRTICAIGNSGMIKKFLSYEAK</sequence>
<dbReference type="SUPFAM" id="SSF55315">
    <property type="entry name" value="L30e-like"/>
    <property type="match status" value="1"/>
</dbReference>
<dbReference type="InterPro" id="IPR029064">
    <property type="entry name" value="Ribosomal_eL30-like_sf"/>
</dbReference>
<dbReference type="RefSeq" id="WP_078755615.1">
    <property type="nucleotide sequence ID" value="NZ_FUWO01000005.1"/>
</dbReference>
<dbReference type="EMBL" id="FUWO01000005">
    <property type="protein sequence ID" value="SJZ44811.1"/>
    <property type="molecule type" value="Genomic_DNA"/>
</dbReference>
<reference evidence="3" key="1">
    <citation type="submission" date="2017-02" db="EMBL/GenBank/DDBJ databases">
        <authorList>
            <person name="Varghese N."/>
            <person name="Submissions S."/>
        </authorList>
    </citation>
    <scope>NUCLEOTIDE SEQUENCE [LARGE SCALE GENOMIC DNA]</scope>
    <source>
        <strain evidence="3">DSM 15739</strain>
    </source>
</reference>
<dbReference type="AlphaFoldDB" id="A0A1T4KQX4"/>
<evidence type="ECO:0000313" key="3">
    <source>
        <dbReference type="Proteomes" id="UP000189941"/>
    </source>
</evidence>
<dbReference type="OrthoDB" id="9794863at2"/>
<keyword evidence="2" id="KW-0687">Ribonucleoprotein</keyword>
<name>A0A1T4KQX4_9LACT</name>
<dbReference type="Pfam" id="PF01248">
    <property type="entry name" value="Ribosomal_L7Ae"/>
    <property type="match status" value="1"/>
</dbReference>
<dbReference type="GO" id="GO:0005840">
    <property type="term" value="C:ribosome"/>
    <property type="evidence" value="ECO:0007669"/>
    <property type="project" value="UniProtKB-KW"/>
</dbReference>
<accession>A0A1T4KQX4</accession>
<feature type="domain" description="Ribosomal protein eL8/eL30/eS12/Gadd45" evidence="1">
    <location>
        <begin position="9"/>
        <end position="86"/>
    </location>
</feature>
<dbReference type="STRING" id="1121925.SAMN02746011_00821"/>
<evidence type="ECO:0000259" key="1">
    <source>
        <dbReference type="Pfam" id="PF01248"/>
    </source>
</evidence>
<dbReference type="Proteomes" id="UP000189941">
    <property type="component" value="Unassembled WGS sequence"/>
</dbReference>
<evidence type="ECO:0000313" key="2">
    <source>
        <dbReference type="EMBL" id="SJZ44811.1"/>
    </source>
</evidence>
<keyword evidence="3" id="KW-1185">Reference proteome</keyword>
<dbReference type="InterPro" id="IPR004038">
    <property type="entry name" value="Ribosomal_eL8/eL30/eS12/Gad45"/>
</dbReference>
<keyword evidence="2" id="KW-0689">Ribosomal protein</keyword>
<organism evidence="2 3">
    <name type="scientific">Globicatella sulfidifaciens DSM 15739</name>
    <dbReference type="NCBI Taxonomy" id="1121925"/>
    <lineage>
        <taxon>Bacteria</taxon>
        <taxon>Bacillati</taxon>
        <taxon>Bacillota</taxon>
        <taxon>Bacilli</taxon>
        <taxon>Lactobacillales</taxon>
        <taxon>Aerococcaceae</taxon>
        <taxon>Globicatella</taxon>
    </lineage>
</organism>
<gene>
    <name evidence="2" type="ORF">SAMN02746011_00821</name>
</gene>
<protein>
    <submittedName>
        <fullName evidence="2">Ribosomal protein L7Ae</fullName>
    </submittedName>
</protein>
<proteinExistence type="predicted"/>